<keyword evidence="3" id="KW-1185">Reference proteome</keyword>
<keyword evidence="1" id="KW-0472">Membrane</keyword>
<dbReference type="EMBL" id="BMXL01000021">
    <property type="protein sequence ID" value="GHD31609.1"/>
    <property type="molecule type" value="Genomic_DNA"/>
</dbReference>
<accession>A0A918XH74</accession>
<feature type="transmembrane region" description="Helical" evidence="1">
    <location>
        <begin position="74"/>
        <end position="90"/>
    </location>
</feature>
<keyword evidence="1" id="KW-1133">Transmembrane helix</keyword>
<evidence type="ECO:0000256" key="1">
    <source>
        <dbReference type="SAM" id="Phobius"/>
    </source>
</evidence>
<feature type="transmembrane region" description="Helical" evidence="1">
    <location>
        <begin position="12"/>
        <end position="30"/>
    </location>
</feature>
<sequence>MDPSRWSRWTTMIPVLMPALIAAVVSYSHMYELVLCHGEPEWRAALFPLSVDGMFVASPMTLLSDARSGRKGGVLPWVLLIIGSGLPWWPTSRWRIRPCGRASSMPGRASR</sequence>
<organism evidence="2 3">
    <name type="scientific">Nocardiopsis kunsanensis</name>
    <dbReference type="NCBI Taxonomy" id="141693"/>
    <lineage>
        <taxon>Bacteria</taxon>
        <taxon>Bacillati</taxon>
        <taxon>Actinomycetota</taxon>
        <taxon>Actinomycetes</taxon>
        <taxon>Streptosporangiales</taxon>
        <taxon>Nocardiopsidaceae</taxon>
        <taxon>Nocardiopsis</taxon>
    </lineage>
</organism>
<reference evidence="2 3" key="1">
    <citation type="journal article" date="2014" name="Int. J. Syst. Evol. Microbiol.">
        <title>Complete genome sequence of Corynebacterium casei LMG S-19264T (=DSM 44701T), isolated from a smear-ripened cheese.</title>
        <authorList>
            <consortium name="US DOE Joint Genome Institute (JGI-PGF)"/>
            <person name="Walter F."/>
            <person name="Albersmeier A."/>
            <person name="Kalinowski J."/>
            <person name="Ruckert C."/>
        </authorList>
    </citation>
    <scope>NUCLEOTIDE SEQUENCE [LARGE SCALE GENOMIC DNA]</scope>
    <source>
        <strain evidence="2 3">KCTC 19473</strain>
    </source>
</reference>
<dbReference type="InterPro" id="IPR021235">
    <property type="entry name" value="DUF2637"/>
</dbReference>
<dbReference type="Pfam" id="PF10935">
    <property type="entry name" value="DUF2637"/>
    <property type="match status" value="1"/>
</dbReference>
<protein>
    <recommendedName>
        <fullName evidence="4">DUF2637 domain-containing protein</fullName>
    </recommendedName>
</protein>
<evidence type="ECO:0000313" key="3">
    <source>
        <dbReference type="Proteomes" id="UP000654947"/>
    </source>
</evidence>
<dbReference type="AlphaFoldDB" id="A0A918XH74"/>
<comment type="caution">
    <text evidence="2">The sequence shown here is derived from an EMBL/GenBank/DDBJ whole genome shotgun (WGS) entry which is preliminary data.</text>
</comment>
<name>A0A918XH74_9ACTN</name>
<gene>
    <name evidence="2" type="ORF">GCM10007147_34520</name>
</gene>
<evidence type="ECO:0008006" key="4">
    <source>
        <dbReference type="Google" id="ProtNLM"/>
    </source>
</evidence>
<proteinExistence type="predicted"/>
<keyword evidence="1" id="KW-0812">Transmembrane</keyword>
<dbReference type="Proteomes" id="UP000654947">
    <property type="component" value="Unassembled WGS sequence"/>
</dbReference>
<evidence type="ECO:0000313" key="2">
    <source>
        <dbReference type="EMBL" id="GHD31609.1"/>
    </source>
</evidence>